<sequence>MIPRRSVVRALPKTSVRGHLSARNASSRTLRSVIGNSRQFGTSRNGITGGMAVTSGLRAKVSTAALALGPASSSRAFSLWGYGSKKSAEEASTPPAAPTEAVASAPATTTTPSPPADIASNPTAELDLGNAPANMDLSSITDLVSQQENILTMPENIGYLHKIGLDYGYGPTSVMQWIVEHIHVYSGWGWGASIVATALVVRVLMFYPQVISMQNAGKMTIMKQDPRHEEVMARIKAGQAARNMAEMQKGQYLSKKLREEYGVSIGRGFIGLAQLPFTFGLFRLVTGMSTLPVPAFENAGFFWFTDLTQTDPYFLLPLGAAGFMIGGMKLMNKYSAPEQKAMMKPLMYIMGPLVVIGTSFLSAGVNLMGIAFGAATYAQAVLLNIPSIRRALNIPTPNLPSTATIPTTASYQAPRGAANSQPAAPSGLKERLEKQLDEAKKGFSNQMGNMTGRFAATEEEKAEQKRKAAIRSLEEKRKQQEREEFMRKYKGGRK</sequence>
<accession>A0AA39GAR0</accession>
<dbReference type="PANTHER" id="PTHR12428">
    <property type="entry name" value="OXA1"/>
    <property type="match status" value="1"/>
</dbReference>
<keyword evidence="5" id="KW-0809">Transit peptide</keyword>
<evidence type="ECO:0000256" key="11">
    <source>
        <dbReference type="SAM" id="Phobius"/>
    </source>
</evidence>
<comment type="subcellular location">
    <subcellularLocation>
        <location evidence="9">Membrane</location>
        <topology evidence="9">Multi-pass membrane protein</topology>
    </subcellularLocation>
    <subcellularLocation>
        <location evidence="1">Mitochondrion inner membrane</location>
        <topology evidence="1">Multi-pass membrane protein</topology>
    </subcellularLocation>
</comment>
<reference evidence="13" key="1">
    <citation type="submission" date="2022-10" db="EMBL/GenBank/DDBJ databases">
        <title>Determination and structural analysis of whole genome sequence of Sarocladium strictum F4-1.</title>
        <authorList>
            <person name="Hu L."/>
            <person name="Jiang Y."/>
        </authorList>
    </citation>
    <scope>NUCLEOTIDE SEQUENCE</scope>
    <source>
        <strain evidence="13">F4-1</strain>
    </source>
</reference>
<keyword evidence="8 11" id="KW-0472">Membrane</keyword>
<proteinExistence type="inferred from homology"/>
<keyword evidence="14" id="KW-1185">Reference proteome</keyword>
<gene>
    <name evidence="13" type="ORF">NLU13_9587</name>
</gene>
<evidence type="ECO:0000256" key="3">
    <source>
        <dbReference type="ARBA" id="ARBA00022692"/>
    </source>
</evidence>
<feature type="transmembrane region" description="Helical" evidence="11">
    <location>
        <begin position="188"/>
        <end position="207"/>
    </location>
</feature>
<evidence type="ECO:0000256" key="1">
    <source>
        <dbReference type="ARBA" id="ARBA00004448"/>
    </source>
</evidence>
<feature type="transmembrane region" description="Helical" evidence="11">
    <location>
        <begin position="313"/>
        <end position="331"/>
    </location>
</feature>
<feature type="region of interest" description="Disordered" evidence="10">
    <location>
        <begin position="411"/>
        <end position="430"/>
    </location>
</feature>
<evidence type="ECO:0000256" key="10">
    <source>
        <dbReference type="SAM" id="MobiDB-lite"/>
    </source>
</evidence>
<dbReference type="InterPro" id="IPR001708">
    <property type="entry name" value="YidC/ALB3/OXA1/COX18"/>
</dbReference>
<feature type="compositionally biased region" description="Basic and acidic residues" evidence="10">
    <location>
        <begin position="456"/>
        <end position="487"/>
    </location>
</feature>
<dbReference type="AlphaFoldDB" id="A0AA39GAR0"/>
<evidence type="ECO:0000313" key="13">
    <source>
        <dbReference type="EMBL" id="KAK0383676.1"/>
    </source>
</evidence>
<feature type="region of interest" description="Disordered" evidence="10">
    <location>
        <begin position="437"/>
        <end position="494"/>
    </location>
</feature>
<comment type="caution">
    <text evidence="13">The sequence shown here is derived from an EMBL/GenBank/DDBJ whole genome shotgun (WGS) entry which is preliminary data.</text>
</comment>
<feature type="transmembrane region" description="Helical" evidence="11">
    <location>
        <begin position="265"/>
        <end position="285"/>
    </location>
</feature>
<keyword evidence="4" id="KW-0999">Mitochondrion inner membrane</keyword>
<comment type="similarity">
    <text evidence="2 9">Belongs to the OXA1/ALB3/YidC family.</text>
</comment>
<evidence type="ECO:0000259" key="12">
    <source>
        <dbReference type="Pfam" id="PF02096"/>
    </source>
</evidence>
<dbReference type="CDD" id="cd20069">
    <property type="entry name" value="5TM_Oxa1-like"/>
    <property type="match status" value="1"/>
</dbReference>
<evidence type="ECO:0000256" key="2">
    <source>
        <dbReference type="ARBA" id="ARBA00009877"/>
    </source>
</evidence>
<dbReference type="EMBL" id="JAPDFR010000009">
    <property type="protein sequence ID" value="KAK0383676.1"/>
    <property type="molecule type" value="Genomic_DNA"/>
</dbReference>
<feature type="compositionally biased region" description="Low complexity" evidence="10">
    <location>
        <begin position="90"/>
        <end position="111"/>
    </location>
</feature>
<dbReference type="Pfam" id="PF02096">
    <property type="entry name" value="60KD_IMP"/>
    <property type="match status" value="1"/>
</dbReference>
<evidence type="ECO:0000256" key="5">
    <source>
        <dbReference type="ARBA" id="ARBA00022946"/>
    </source>
</evidence>
<evidence type="ECO:0000313" key="14">
    <source>
        <dbReference type="Proteomes" id="UP001175261"/>
    </source>
</evidence>
<evidence type="ECO:0000256" key="6">
    <source>
        <dbReference type="ARBA" id="ARBA00022989"/>
    </source>
</evidence>
<dbReference type="PANTHER" id="PTHR12428:SF66">
    <property type="entry name" value="MITOCHONDRIAL INNER MEMBRANE PROTEIN OXA1L"/>
    <property type="match status" value="1"/>
</dbReference>
<keyword evidence="7" id="KW-0496">Mitochondrion</keyword>
<feature type="region of interest" description="Disordered" evidence="10">
    <location>
        <begin position="88"/>
        <end position="122"/>
    </location>
</feature>
<dbReference type="GO" id="GO:0032979">
    <property type="term" value="P:protein insertion into mitochondrial inner membrane from matrix"/>
    <property type="evidence" value="ECO:0007669"/>
    <property type="project" value="TreeGrafter"/>
</dbReference>
<dbReference type="GO" id="GO:0005743">
    <property type="term" value="C:mitochondrial inner membrane"/>
    <property type="evidence" value="ECO:0007669"/>
    <property type="project" value="UniProtKB-SubCell"/>
</dbReference>
<evidence type="ECO:0000256" key="7">
    <source>
        <dbReference type="ARBA" id="ARBA00023128"/>
    </source>
</evidence>
<keyword evidence="3 9" id="KW-0812">Transmembrane</keyword>
<protein>
    <recommendedName>
        <fullName evidence="12">Membrane insertase YidC/Oxa/ALB C-terminal domain-containing protein</fullName>
    </recommendedName>
</protein>
<evidence type="ECO:0000256" key="4">
    <source>
        <dbReference type="ARBA" id="ARBA00022792"/>
    </source>
</evidence>
<evidence type="ECO:0000256" key="8">
    <source>
        <dbReference type="ARBA" id="ARBA00023136"/>
    </source>
</evidence>
<dbReference type="InterPro" id="IPR028055">
    <property type="entry name" value="YidC/Oxa/ALB_C"/>
</dbReference>
<name>A0AA39GAR0_SARSR</name>
<evidence type="ECO:0000256" key="9">
    <source>
        <dbReference type="RuleBase" id="RU003945"/>
    </source>
</evidence>
<dbReference type="GO" id="GO:0032977">
    <property type="term" value="F:membrane insertase activity"/>
    <property type="evidence" value="ECO:0007669"/>
    <property type="project" value="InterPro"/>
</dbReference>
<organism evidence="13 14">
    <name type="scientific">Sarocladium strictum</name>
    <name type="common">Black bundle disease fungus</name>
    <name type="synonym">Acremonium strictum</name>
    <dbReference type="NCBI Taxonomy" id="5046"/>
    <lineage>
        <taxon>Eukaryota</taxon>
        <taxon>Fungi</taxon>
        <taxon>Dikarya</taxon>
        <taxon>Ascomycota</taxon>
        <taxon>Pezizomycotina</taxon>
        <taxon>Sordariomycetes</taxon>
        <taxon>Hypocreomycetidae</taxon>
        <taxon>Hypocreales</taxon>
        <taxon>Sarocladiaceae</taxon>
        <taxon>Sarocladium</taxon>
    </lineage>
</organism>
<keyword evidence="6 11" id="KW-1133">Transmembrane helix</keyword>
<feature type="domain" description="Membrane insertase YidC/Oxa/ALB C-terminal" evidence="12">
    <location>
        <begin position="190"/>
        <end position="383"/>
    </location>
</feature>
<dbReference type="Proteomes" id="UP001175261">
    <property type="component" value="Unassembled WGS sequence"/>
</dbReference>